<dbReference type="Proteomes" id="UP000190449">
    <property type="component" value="Unassembled WGS sequence"/>
</dbReference>
<accession>A0A1T4K0X0</accession>
<sequence length="39" mass="4472">MKWQKFCVILLLPVVPPKLNLENFGKANKGVCQICWLAQ</sequence>
<reference evidence="1 2" key="1">
    <citation type="submission" date="2017-02" db="EMBL/GenBank/DDBJ databases">
        <authorList>
            <person name="Peterson S.W."/>
        </authorList>
    </citation>
    <scope>NUCLEOTIDE SEQUENCE [LARGE SCALE GENOMIC DNA]</scope>
    <source>
        <strain evidence="1 2">ATCC 43854</strain>
    </source>
</reference>
<evidence type="ECO:0000313" key="2">
    <source>
        <dbReference type="Proteomes" id="UP000190449"/>
    </source>
</evidence>
<gene>
    <name evidence="1" type="ORF">SAMN02745108_00232</name>
</gene>
<organism evidence="1 2">
    <name type="scientific">Fibrobacter intestinalis</name>
    <dbReference type="NCBI Taxonomy" id="28122"/>
    <lineage>
        <taxon>Bacteria</taxon>
        <taxon>Pseudomonadati</taxon>
        <taxon>Fibrobacterota</taxon>
        <taxon>Fibrobacteria</taxon>
        <taxon>Fibrobacterales</taxon>
        <taxon>Fibrobacteraceae</taxon>
        <taxon>Fibrobacter</taxon>
    </lineage>
</organism>
<proteinExistence type="predicted"/>
<protein>
    <submittedName>
        <fullName evidence="1">Uncharacterized protein</fullName>
    </submittedName>
</protein>
<name>A0A1T4K0X0_9BACT</name>
<dbReference type="EMBL" id="FUWU01000003">
    <property type="protein sequence ID" value="SJZ35999.1"/>
    <property type="molecule type" value="Genomic_DNA"/>
</dbReference>
<dbReference type="AlphaFoldDB" id="A0A1T4K0X0"/>
<evidence type="ECO:0000313" key="1">
    <source>
        <dbReference type="EMBL" id="SJZ35999.1"/>
    </source>
</evidence>